<gene>
    <name evidence="2" type="ORF">AAG747_19280</name>
</gene>
<evidence type="ECO:0000259" key="1">
    <source>
        <dbReference type="Pfam" id="PF01738"/>
    </source>
</evidence>
<dbReference type="Proteomes" id="UP001403385">
    <property type="component" value="Unassembled WGS sequence"/>
</dbReference>
<dbReference type="RefSeq" id="WP_346822847.1">
    <property type="nucleotide sequence ID" value="NZ_JBDKWZ010000011.1"/>
</dbReference>
<comment type="caution">
    <text evidence="2">The sequence shown here is derived from an EMBL/GenBank/DDBJ whole genome shotgun (WGS) entry which is preliminary data.</text>
</comment>
<accession>A0AAW9SAQ9</accession>
<name>A0AAW9SAQ9_9BACT</name>
<dbReference type="Pfam" id="PF01738">
    <property type="entry name" value="DLH"/>
    <property type="match status" value="1"/>
</dbReference>
<evidence type="ECO:0000313" key="3">
    <source>
        <dbReference type="Proteomes" id="UP001403385"/>
    </source>
</evidence>
<dbReference type="InterPro" id="IPR029058">
    <property type="entry name" value="AB_hydrolase_fold"/>
</dbReference>
<reference evidence="2 3" key="1">
    <citation type="submission" date="2024-04" db="EMBL/GenBank/DDBJ databases">
        <title>Novel genus in family Flammeovirgaceae.</title>
        <authorList>
            <person name="Nguyen T.H."/>
            <person name="Vuong T.Q."/>
            <person name="Le H."/>
            <person name="Kim S.-G."/>
        </authorList>
    </citation>
    <scope>NUCLEOTIDE SEQUENCE [LARGE SCALE GENOMIC DNA]</scope>
    <source>
        <strain evidence="2 3">JCM 23209</strain>
    </source>
</reference>
<evidence type="ECO:0000313" key="2">
    <source>
        <dbReference type="EMBL" id="MEN7550074.1"/>
    </source>
</evidence>
<sequence>MKQTLLFSIILLASNLILFGQNNTVLDKIYKHSSVITENDTINYHTHAKQSIDSINTLFLYIQGSRARSLYQLRERNGKTSIKTVLPFTLTTIPTNYLFVVISRKGFPFLMKTAKSFSTPKSYFEHQTLQYRANQADLVINDLCNKYNKKFDKIIVLGHSEGSDVTAKLGTINDKITHFGYLSGGGNTQFIDFVTFIRKDVDKGHLTEQQAQNKIDTLFNDLKNIMSDPNATDKFWQGENNSYNRWSHFSEPPVENLLQIEKPIFAAIGTKDQAVALESAYLIPIEFIRHRKDNLTFKVYPDLDHGFGKEIENGKFEEHWDDVFQDFLNWVNQTE</sequence>
<protein>
    <submittedName>
        <fullName evidence="2">Alpha/beta hydrolase</fullName>
    </submittedName>
</protein>
<dbReference type="AlphaFoldDB" id="A0AAW9SAQ9"/>
<proteinExistence type="predicted"/>
<dbReference type="SUPFAM" id="SSF53474">
    <property type="entry name" value="alpha/beta-Hydrolases"/>
    <property type="match status" value="1"/>
</dbReference>
<dbReference type="Gene3D" id="3.40.50.1820">
    <property type="entry name" value="alpha/beta hydrolase"/>
    <property type="match status" value="1"/>
</dbReference>
<keyword evidence="3" id="KW-1185">Reference proteome</keyword>
<dbReference type="EMBL" id="JBDKWZ010000011">
    <property type="protein sequence ID" value="MEN7550074.1"/>
    <property type="molecule type" value="Genomic_DNA"/>
</dbReference>
<organism evidence="2 3">
    <name type="scientific">Rapidithrix thailandica</name>
    <dbReference type="NCBI Taxonomy" id="413964"/>
    <lineage>
        <taxon>Bacteria</taxon>
        <taxon>Pseudomonadati</taxon>
        <taxon>Bacteroidota</taxon>
        <taxon>Cytophagia</taxon>
        <taxon>Cytophagales</taxon>
        <taxon>Flammeovirgaceae</taxon>
        <taxon>Rapidithrix</taxon>
    </lineage>
</organism>
<dbReference type="InterPro" id="IPR053145">
    <property type="entry name" value="AB_hydrolase_Est10"/>
</dbReference>
<dbReference type="GO" id="GO:0052689">
    <property type="term" value="F:carboxylic ester hydrolase activity"/>
    <property type="evidence" value="ECO:0007669"/>
    <property type="project" value="TreeGrafter"/>
</dbReference>
<feature type="domain" description="Dienelactone hydrolase" evidence="1">
    <location>
        <begin position="249"/>
        <end position="333"/>
    </location>
</feature>
<dbReference type="PANTHER" id="PTHR43265:SF1">
    <property type="entry name" value="ESTERASE ESTD"/>
    <property type="match status" value="1"/>
</dbReference>
<dbReference type="InterPro" id="IPR002925">
    <property type="entry name" value="Dienelactn_hydro"/>
</dbReference>
<dbReference type="PANTHER" id="PTHR43265">
    <property type="entry name" value="ESTERASE ESTD"/>
    <property type="match status" value="1"/>
</dbReference>
<keyword evidence="2" id="KW-0378">Hydrolase</keyword>